<dbReference type="InterPro" id="IPR046879">
    <property type="entry name" value="KANL3/Tex30_Abhydrolase"/>
</dbReference>
<dbReference type="Pfam" id="PF20408">
    <property type="entry name" value="Abhydrolase_11"/>
    <property type="match status" value="1"/>
</dbReference>
<dbReference type="PANTHER" id="PTHR13136:SF11">
    <property type="entry name" value="TESTIS-EXPRESSED PROTEIN 30"/>
    <property type="match status" value="1"/>
</dbReference>
<keyword evidence="3" id="KW-1185">Reference proteome</keyword>
<protein>
    <recommendedName>
        <fullName evidence="1">KANL3/Tex30 alpha/beta hydrolase-like domain-containing protein</fullName>
    </recommendedName>
</protein>
<evidence type="ECO:0000313" key="3">
    <source>
        <dbReference type="Proteomes" id="UP001501490"/>
    </source>
</evidence>
<dbReference type="InterPro" id="IPR029058">
    <property type="entry name" value="AB_hydrolase_fold"/>
</dbReference>
<dbReference type="EMBL" id="BAABAB010000016">
    <property type="protein sequence ID" value="GAA3620668.1"/>
    <property type="molecule type" value="Genomic_DNA"/>
</dbReference>
<dbReference type="Proteomes" id="UP001501490">
    <property type="component" value="Unassembled WGS sequence"/>
</dbReference>
<proteinExistence type="predicted"/>
<dbReference type="InterPro" id="IPR026555">
    <property type="entry name" value="NSL3/Tex30"/>
</dbReference>
<reference evidence="3" key="1">
    <citation type="journal article" date="2019" name="Int. J. Syst. Evol. Microbiol.">
        <title>The Global Catalogue of Microorganisms (GCM) 10K type strain sequencing project: providing services to taxonomists for standard genome sequencing and annotation.</title>
        <authorList>
            <consortium name="The Broad Institute Genomics Platform"/>
            <consortium name="The Broad Institute Genome Sequencing Center for Infectious Disease"/>
            <person name="Wu L."/>
            <person name="Ma J."/>
        </authorList>
    </citation>
    <scope>NUCLEOTIDE SEQUENCE [LARGE SCALE GENOMIC DNA]</scope>
    <source>
        <strain evidence="3">JCM 16929</strain>
    </source>
</reference>
<organism evidence="2 3">
    <name type="scientific">Microlunatus ginsengisoli</name>
    <dbReference type="NCBI Taxonomy" id="363863"/>
    <lineage>
        <taxon>Bacteria</taxon>
        <taxon>Bacillati</taxon>
        <taxon>Actinomycetota</taxon>
        <taxon>Actinomycetes</taxon>
        <taxon>Propionibacteriales</taxon>
        <taxon>Propionibacteriaceae</taxon>
        <taxon>Microlunatus</taxon>
    </lineage>
</organism>
<comment type="caution">
    <text evidence="2">The sequence shown here is derived from an EMBL/GenBank/DDBJ whole genome shotgun (WGS) entry which is preliminary data.</text>
</comment>
<feature type="domain" description="KANL3/Tex30 alpha/beta hydrolase-like" evidence="1">
    <location>
        <begin position="26"/>
        <end position="214"/>
    </location>
</feature>
<sequence length="222" mass="23008">MTLLLEVPTPLGPGRWHIDAAPEPVATLLLGHGAGGGVTAMDLDLLARKLPAEGVTVMRYEQPWRVAGRKVATPPPQLDIGWRGGVDALAADGLLTDVLFFGGRSAGARVACRTAPDYPVAGVVCLAFPLHLPGRPEKSRAAELLTPTVPRLVLQGSKDTFGGPDEIRAATAGDPGVVLVELPGADHGYRTAKAAPFTPADLRARLLASVADFIGIPVDPAG</sequence>
<dbReference type="RefSeq" id="WP_344804661.1">
    <property type="nucleotide sequence ID" value="NZ_BAABAB010000016.1"/>
</dbReference>
<evidence type="ECO:0000313" key="2">
    <source>
        <dbReference type="EMBL" id="GAA3620668.1"/>
    </source>
</evidence>
<name>A0ABP6ZWQ5_9ACTN</name>
<dbReference type="PANTHER" id="PTHR13136">
    <property type="entry name" value="TESTIS DEVELOPMENT PROTEIN PRTD"/>
    <property type="match status" value="1"/>
</dbReference>
<dbReference type="Gene3D" id="3.40.50.1820">
    <property type="entry name" value="alpha/beta hydrolase"/>
    <property type="match status" value="1"/>
</dbReference>
<accession>A0ABP6ZWQ5</accession>
<gene>
    <name evidence="2" type="ORF">GCM10022236_23600</name>
</gene>
<dbReference type="SUPFAM" id="SSF53474">
    <property type="entry name" value="alpha/beta-Hydrolases"/>
    <property type="match status" value="1"/>
</dbReference>
<evidence type="ECO:0000259" key="1">
    <source>
        <dbReference type="Pfam" id="PF20408"/>
    </source>
</evidence>